<evidence type="ECO:0000313" key="2">
    <source>
        <dbReference type="RefSeq" id="XP_045149744.1"/>
    </source>
</evidence>
<proteinExistence type="predicted"/>
<sequence>MTLLPRSWLLRLAVLGQLTVLLIGQHHGVKKCRIKCNKMTSPIPVANLVGYEQNHGSCGQRAIILETRKQKLFCANPVEKWVQEAMAYLDRRAAVPTPNGGTFEKQIGGGEPRTTLAARGEHQSALSESEVATRGSSSLELTPPSQETEKDWGTSPELPAGGAVGSLGTRSPSVSKAEVEGPPTGPVETELLPMAAALSTPLSSAAYQPGSDLQAEGKAPEARPTEGPTTQGPPTEVFSSQGPPTEALTSSHPAPEDTVGLGGQSAGVEERSPMQESAPESEKMGLRPAHTEAFLDWGPGSKAHTSVVPMPSEGAPSREPGAEGSWAPNTDEPIHATVDPQRLGVLITPVPDGQVATRRQAVGLLAFLGLLFCLGVAMFAYQSLQGCSHKMAGDMVEGLRYVPRSCGSNSYVLVPV</sequence>
<reference evidence="2" key="1">
    <citation type="submission" date="2025-08" db="UniProtKB">
        <authorList>
            <consortium name="RefSeq"/>
        </authorList>
    </citation>
    <scope>IDENTIFICATION</scope>
</reference>
<dbReference type="RefSeq" id="XP_045149744.1">
    <property type="nucleotide sequence ID" value="XM_045293809.1"/>
</dbReference>
<dbReference type="Proteomes" id="UP000694863">
    <property type="component" value="Unplaced"/>
</dbReference>
<accession>A0AC55DDC2</accession>
<organism evidence="1 2">
    <name type="scientific">Echinops telfairi</name>
    <name type="common">Lesser hedgehog tenrec</name>
    <dbReference type="NCBI Taxonomy" id="9371"/>
    <lineage>
        <taxon>Eukaryota</taxon>
        <taxon>Metazoa</taxon>
        <taxon>Chordata</taxon>
        <taxon>Craniata</taxon>
        <taxon>Vertebrata</taxon>
        <taxon>Euteleostomi</taxon>
        <taxon>Mammalia</taxon>
        <taxon>Eutheria</taxon>
        <taxon>Afrotheria</taxon>
        <taxon>Tenrecidae</taxon>
        <taxon>Tenrecinae</taxon>
        <taxon>Echinops</taxon>
    </lineage>
</organism>
<protein>
    <submittedName>
        <fullName evidence="2">Fractalkine</fullName>
    </submittedName>
</protein>
<name>A0AC55DDC2_ECHTE</name>
<evidence type="ECO:0000313" key="1">
    <source>
        <dbReference type="Proteomes" id="UP000694863"/>
    </source>
</evidence>
<gene>
    <name evidence="2" type="primary">CX3CL1</name>
</gene>
<keyword evidence="1" id="KW-1185">Reference proteome</keyword>